<gene>
    <name evidence="1" type="ORF">R4Z09_13765</name>
</gene>
<proteinExistence type="predicted"/>
<name>A0ABZ2CJK3_9BACI</name>
<sequence>MSENLFQAAYYFDKVFRESKEYKSLQRLCNELNTDPEAKQILNQMNHLNSQLQQKQMMGQEIRQQEVEALQNMEAVAQQNEKIKRMMEADHQVNMLLLELNKIISKPLEELYEQLVGNAGSRFR</sequence>
<evidence type="ECO:0000313" key="1">
    <source>
        <dbReference type="EMBL" id="WVX83954.1"/>
    </source>
</evidence>
<evidence type="ECO:0000313" key="2">
    <source>
        <dbReference type="Proteomes" id="UP001357223"/>
    </source>
</evidence>
<organism evidence="1 2">
    <name type="scientific">Niallia oryzisoli</name>
    <dbReference type="NCBI Taxonomy" id="1737571"/>
    <lineage>
        <taxon>Bacteria</taxon>
        <taxon>Bacillati</taxon>
        <taxon>Bacillota</taxon>
        <taxon>Bacilli</taxon>
        <taxon>Bacillales</taxon>
        <taxon>Bacillaceae</taxon>
        <taxon>Niallia</taxon>
    </lineage>
</organism>
<dbReference type="Gene3D" id="1.20.1500.10">
    <property type="entry name" value="YheA/YmcA-like"/>
    <property type="match status" value="1"/>
</dbReference>
<dbReference type="Pfam" id="PF06133">
    <property type="entry name" value="Com_YlbF"/>
    <property type="match status" value="1"/>
</dbReference>
<protein>
    <submittedName>
        <fullName evidence="1">YlbF family regulator</fullName>
    </submittedName>
</protein>
<keyword evidence="2" id="KW-1185">Reference proteome</keyword>
<dbReference type="InterPro" id="IPR010368">
    <property type="entry name" value="Com_YlbF"/>
</dbReference>
<dbReference type="EMBL" id="CP137640">
    <property type="protein sequence ID" value="WVX83954.1"/>
    <property type="molecule type" value="Genomic_DNA"/>
</dbReference>
<dbReference type="InterPro" id="IPR023378">
    <property type="entry name" value="YheA/YmcA-like_dom_sf"/>
</dbReference>
<reference evidence="1 2" key="1">
    <citation type="submission" date="2023-10" db="EMBL/GenBank/DDBJ databases">
        <title>Niallia locisalis sp.nov. isolated from a salt pond sample.</title>
        <authorList>
            <person name="Li X.-J."/>
            <person name="Dong L."/>
        </authorList>
    </citation>
    <scope>NUCLEOTIDE SEQUENCE [LARGE SCALE GENOMIC DNA]</scope>
    <source>
        <strain evidence="1 2">DSM 29761</strain>
    </source>
</reference>
<accession>A0ABZ2CJK3</accession>
<dbReference type="SUPFAM" id="SSF158622">
    <property type="entry name" value="YheA/YmcA-like"/>
    <property type="match status" value="1"/>
</dbReference>
<dbReference type="RefSeq" id="WP_338452826.1">
    <property type="nucleotide sequence ID" value="NZ_CP137640.1"/>
</dbReference>
<dbReference type="Proteomes" id="UP001357223">
    <property type="component" value="Chromosome"/>
</dbReference>